<dbReference type="PROSITE" id="PS51277">
    <property type="entry name" value="BURP"/>
    <property type="match status" value="1"/>
</dbReference>
<comment type="subcellular location">
    <subcellularLocation>
        <location evidence="1">Secreted</location>
        <location evidence="1">Cell wall</location>
    </subcellularLocation>
    <subcellularLocation>
        <location evidence="2">Secreted</location>
        <location evidence="2">Extracellular space</location>
        <location evidence="2">Apoplast</location>
    </subcellularLocation>
</comment>
<keyword evidence="3" id="KW-0134">Cell wall</keyword>
<feature type="domain" description="BURP" evidence="7">
    <location>
        <begin position="154"/>
        <end position="363"/>
    </location>
</feature>
<keyword evidence="4" id="KW-0052">Apoplast</keyword>
<proteinExistence type="predicted"/>
<evidence type="ECO:0000256" key="4">
    <source>
        <dbReference type="ARBA" id="ARBA00022523"/>
    </source>
</evidence>
<evidence type="ECO:0000256" key="1">
    <source>
        <dbReference type="ARBA" id="ARBA00004191"/>
    </source>
</evidence>
<protein>
    <recommendedName>
        <fullName evidence="7">BURP domain-containing protein</fullName>
    </recommendedName>
</protein>
<evidence type="ECO:0000256" key="5">
    <source>
        <dbReference type="ARBA" id="ARBA00022729"/>
    </source>
</evidence>
<reference evidence="8 9" key="1">
    <citation type="journal article" date="2021" name="Comput. Struct. Biotechnol. J.">
        <title>De novo genome assembly of the potent medicinal plant Rehmannia glutinosa using nanopore technology.</title>
        <authorList>
            <person name="Ma L."/>
            <person name="Dong C."/>
            <person name="Song C."/>
            <person name="Wang X."/>
            <person name="Zheng X."/>
            <person name="Niu Y."/>
            <person name="Chen S."/>
            <person name="Feng W."/>
        </authorList>
    </citation>
    <scope>NUCLEOTIDE SEQUENCE [LARGE SCALE GENOMIC DNA]</scope>
    <source>
        <strain evidence="8">DH-2019</strain>
    </source>
</reference>
<keyword evidence="9" id="KW-1185">Reference proteome</keyword>
<dbReference type="PANTHER" id="PTHR31458">
    <property type="entry name" value="POLYGALACTURONASE 1 BETA-LIKE PROTEIN 2"/>
    <property type="match status" value="1"/>
</dbReference>
<accession>A0ABR0U2N5</accession>
<sequence>MSSVVFMLGNEGEIPQAKQPGFFTERDVLAGHNSTSTNAGNSTNEVTITMPQPRCSDQLKFWSENVQNKIPKSILKKLSPLSKTDIDYYSNIISKNGNKFSADANFCSHAKLACTSLLNNARTVTNTYTTTKTYPANSASFRRANKNNEDPFSFFRLAILENGNLVHLPNLHESLPDRAFLPPQIASTIPLTYQGITKVFPELSAGVGQETIQTTLSLCEAEEIQGEMKSCPKSLEEMVGFAKFALGGKRLFALSSENTKGSNTVVMIKHVKKYAAEKIVACHEAFLPFAAYFCHSLSSTRLYAVDLVDRETGASVNNMVAICHMDTSPWPENHVAFQILKFGPGEGEACHWFTQIDLAWIGIE</sequence>
<dbReference type="EMBL" id="JABTTQ020003483">
    <property type="protein sequence ID" value="KAK6116751.1"/>
    <property type="molecule type" value="Genomic_DNA"/>
</dbReference>
<evidence type="ECO:0000256" key="3">
    <source>
        <dbReference type="ARBA" id="ARBA00022512"/>
    </source>
</evidence>
<comment type="caution">
    <text evidence="8">The sequence shown here is derived from an EMBL/GenBank/DDBJ whole genome shotgun (WGS) entry which is preliminary data.</text>
</comment>
<keyword evidence="3" id="KW-0964">Secreted</keyword>
<dbReference type="Pfam" id="PF03181">
    <property type="entry name" value="BURP"/>
    <property type="match status" value="1"/>
</dbReference>
<organism evidence="8 9">
    <name type="scientific">Rehmannia glutinosa</name>
    <name type="common">Chinese foxglove</name>
    <dbReference type="NCBI Taxonomy" id="99300"/>
    <lineage>
        <taxon>Eukaryota</taxon>
        <taxon>Viridiplantae</taxon>
        <taxon>Streptophyta</taxon>
        <taxon>Embryophyta</taxon>
        <taxon>Tracheophyta</taxon>
        <taxon>Spermatophyta</taxon>
        <taxon>Magnoliopsida</taxon>
        <taxon>eudicotyledons</taxon>
        <taxon>Gunneridae</taxon>
        <taxon>Pentapetalae</taxon>
        <taxon>asterids</taxon>
        <taxon>lamiids</taxon>
        <taxon>Lamiales</taxon>
        <taxon>Orobanchaceae</taxon>
        <taxon>Rehmannieae</taxon>
        <taxon>Rehmannia</taxon>
    </lineage>
</organism>
<dbReference type="SMART" id="SM01045">
    <property type="entry name" value="BURP"/>
    <property type="match status" value="1"/>
</dbReference>
<dbReference type="InterPro" id="IPR021820">
    <property type="entry name" value="S-locus_recpt_kinase_C"/>
</dbReference>
<name>A0ABR0U2N5_REHGL</name>
<dbReference type="Proteomes" id="UP001318860">
    <property type="component" value="Unassembled WGS sequence"/>
</dbReference>
<evidence type="ECO:0000259" key="7">
    <source>
        <dbReference type="PROSITE" id="PS51277"/>
    </source>
</evidence>
<evidence type="ECO:0000256" key="2">
    <source>
        <dbReference type="ARBA" id="ARBA00004271"/>
    </source>
</evidence>
<dbReference type="InterPro" id="IPR051897">
    <property type="entry name" value="PG-associated_BURP"/>
</dbReference>
<dbReference type="InterPro" id="IPR004873">
    <property type="entry name" value="BURP_dom"/>
</dbReference>
<evidence type="ECO:0000313" key="9">
    <source>
        <dbReference type="Proteomes" id="UP001318860"/>
    </source>
</evidence>
<gene>
    <name evidence="8" type="ORF">DH2020_049484</name>
</gene>
<keyword evidence="6" id="KW-0325">Glycoprotein</keyword>
<dbReference type="Pfam" id="PF11883">
    <property type="entry name" value="DUF3403"/>
    <property type="match status" value="1"/>
</dbReference>
<evidence type="ECO:0000256" key="6">
    <source>
        <dbReference type="ARBA" id="ARBA00023180"/>
    </source>
</evidence>
<evidence type="ECO:0000313" key="8">
    <source>
        <dbReference type="EMBL" id="KAK6116751.1"/>
    </source>
</evidence>
<dbReference type="PANTHER" id="PTHR31458:SF16">
    <property type="entry name" value="BURP DOMAIN-CONTAINING PROTEIN"/>
    <property type="match status" value="1"/>
</dbReference>
<keyword evidence="5" id="KW-0732">Signal</keyword>